<evidence type="ECO:0000256" key="4">
    <source>
        <dbReference type="SAM" id="Coils"/>
    </source>
</evidence>
<evidence type="ECO:0000313" key="7">
    <source>
        <dbReference type="Proteomes" id="UP000245977"/>
    </source>
</evidence>
<evidence type="ECO:0000313" key="6">
    <source>
        <dbReference type="EMBL" id="AWL28841.1"/>
    </source>
</evidence>
<keyword evidence="3 6" id="KW-0067">ATP-binding</keyword>
<dbReference type="RefSeq" id="WP_065993932.1">
    <property type="nucleotide sequence ID" value="NZ_CP029397.2"/>
</dbReference>
<dbReference type="KEGG" id="adv:DJ533_09800"/>
<evidence type="ECO:0000259" key="5">
    <source>
        <dbReference type="PROSITE" id="PS50893"/>
    </source>
</evidence>
<sequence>MTQQACIISQFGLAFPNQVLFQNLNFSLYPHQASALIGQNGQGKSLLMQLLQGVQSDSFQISGQITWNLPYAYLPQFYRLPTENIAQALGVEHLHQAFQRIEQGQGDLEDYERVEDAWHLPSKWHNLLSQANLPTDFSFPTEKLSEGQKTRLALCALFQKKDHYLLLDEPSNHLDQAGRLWLQQSILKHPAGVLVISHDRDLLEHMQHIYALNVHGIQHIHGNYQVYEQHISVQTKALDQSVQQQKQQLKQLKQQQQQSLMKAQKRQHQGQRLRENTSQAKILLDFKKEQSGQSFAKLKEQQNRQVLAAEQELRDARSQQVYVKNQQLEFISTPHKTGELLRFTDFTLPFGTQSAIHFALHAGEKLHLFGQNGVGKSTLLNMIYQQNFINDCNVFITGHAVYLDQNFSFLNPKCNAVENLTAFNASYSDTEWRNLLGQLRLRGDKATLAVEKLSGGEKLKIALLALSQSEQAVDLLLLDEPENHLDLDSRELLANAITNFTGAVILVSHDQTFVDQCGITQRYELI</sequence>
<organism evidence="6 7">
    <name type="scientific">Acinetobacter defluvii</name>
    <dbReference type="NCBI Taxonomy" id="1871111"/>
    <lineage>
        <taxon>Bacteria</taxon>
        <taxon>Pseudomonadati</taxon>
        <taxon>Pseudomonadota</taxon>
        <taxon>Gammaproteobacteria</taxon>
        <taxon>Moraxellales</taxon>
        <taxon>Moraxellaceae</taxon>
        <taxon>Acinetobacter</taxon>
    </lineage>
</organism>
<dbReference type="SMART" id="SM00382">
    <property type="entry name" value="AAA"/>
    <property type="match status" value="2"/>
</dbReference>
<dbReference type="OrthoDB" id="9808609at2"/>
<evidence type="ECO:0000256" key="3">
    <source>
        <dbReference type="ARBA" id="ARBA00022840"/>
    </source>
</evidence>
<reference evidence="6" key="1">
    <citation type="submission" date="2019-08" db="EMBL/GenBank/DDBJ databases">
        <title>The complete genome of Acinetobacter defluvii strain WCHAD010030.</title>
        <authorList>
            <person name="Hu Y."/>
            <person name="Qin J."/>
            <person name="Feng Y."/>
            <person name="Zong Z."/>
        </authorList>
    </citation>
    <scope>NUCLEOTIDE SEQUENCE</scope>
    <source>
        <strain evidence="6">WCHA30</strain>
    </source>
</reference>
<evidence type="ECO:0000256" key="1">
    <source>
        <dbReference type="ARBA" id="ARBA00022737"/>
    </source>
</evidence>
<dbReference type="EMBL" id="CP029397">
    <property type="protein sequence ID" value="AWL28841.1"/>
    <property type="molecule type" value="Genomic_DNA"/>
</dbReference>
<feature type="domain" description="ABC transporter" evidence="5">
    <location>
        <begin position="2"/>
        <end position="239"/>
    </location>
</feature>
<feature type="coiled-coil region" evidence="4">
    <location>
        <begin position="235"/>
        <end position="266"/>
    </location>
</feature>
<dbReference type="AlphaFoldDB" id="A0A2S2FCY8"/>
<keyword evidence="2" id="KW-0547">Nucleotide-binding</keyword>
<dbReference type="Pfam" id="PF00005">
    <property type="entry name" value="ABC_tran"/>
    <property type="match status" value="2"/>
</dbReference>
<dbReference type="PANTHER" id="PTHR19211:SF6">
    <property type="entry name" value="BLL7188 PROTEIN"/>
    <property type="match status" value="1"/>
</dbReference>
<dbReference type="Proteomes" id="UP000245977">
    <property type="component" value="Chromosome"/>
</dbReference>
<protein>
    <submittedName>
        <fullName evidence="6">ABC-F family ATP-binding cassette domain-containing protein</fullName>
    </submittedName>
</protein>
<dbReference type="SUPFAM" id="SSF52540">
    <property type="entry name" value="P-loop containing nucleoside triphosphate hydrolases"/>
    <property type="match status" value="2"/>
</dbReference>
<name>A0A2S2FCY8_9GAMM</name>
<dbReference type="PROSITE" id="PS50893">
    <property type="entry name" value="ABC_TRANSPORTER_2"/>
    <property type="match status" value="1"/>
</dbReference>
<evidence type="ECO:0000256" key="2">
    <source>
        <dbReference type="ARBA" id="ARBA00022741"/>
    </source>
</evidence>
<dbReference type="InterPro" id="IPR003439">
    <property type="entry name" value="ABC_transporter-like_ATP-bd"/>
</dbReference>
<dbReference type="GO" id="GO:0016887">
    <property type="term" value="F:ATP hydrolysis activity"/>
    <property type="evidence" value="ECO:0007669"/>
    <property type="project" value="InterPro"/>
</dbReference>
<dbReference type="InterPro" id="IPR050611">
    <property type="entry name" value="ABCF"/>
</dbReference>
<keyword evidence="4" id="KW-0175">Coiled coil</keyword>
<dbReference type="InterPro" id="IPR027417">
    <property type="entry name" value="P-loop_NTPase"/>
</dbReference>
<dbReference type="InterPro" id="IPR003593">
    <property type="entry name" value="AAA+_ATPase"/>
</dbReference>
<keyword evidence="7" id="KW-1185">Reference proteome</keyword>
<gene>
    <name evidence="6" type="ORF">DJ533_09800</name>
</gene>
<dbReference type="GO" id="GO:0005524">
    <property type="term" value="F:ATP binding"/>
    <property type="evidence" value="ECO:0007669"/>
    <property type="project" value="UniProtKB-KW"/>
</dbReference>
<dbReference type="PANTHER" id="PTHR19211">
    <property type="entry name" value="ATP-BINDING TRANSPORT PROTEIN-RELATED"/>
    <property type="match status" value="1"/>
</dbReference>
<proteinExistence type="predicted"/>
<dbReference type="STRING" id="1871111.GCA_001704615_03258"/>
<dbReference type="Gene3D" id="3.40.50.300">
    <property type="entry name" value="P-loop containing nucleotide triphosphate hydrolases"/>
    <property type="match status" value="2"/>
</dbReference>
<keyword evidence="1" id="KW-0677">Repeat</keyword>
<accession>A0A2S2FCY8</accession>